<evidence type="ECO:0008006" key="4">
    <source>
        <dbReference type="Google" id="ProtNLM"/>
    </source>
</evidence>
<feature type="region of interest" description="Disordered" evidence="1">
    <location>
        <begin position="58"/>
        <end position="215"/>
    </location>
</feature>
<name>A0ABQ7GF55_DUNSA</name>
<dbReference type="Proteomes" id="UP000815325">
    <property type="component" value="Unassembled WGS sequence"/>
</dbReference>
<proteinExistence type="predicted"/>
<organism evidence="2 3">
    <name type="scientific">Dunaliella salina</name>
    <name type="common">Green alga</name>
    <name type="synonym">Protococcus salinus</name>
    <dbReference type="NCBI Taxonomy" id="3046"/>
    <lineage>
        <taxon>Eukaryota</taxon>
        <taxon>Viridiplantae</taxon>
        <taxon>Chlorophyta</taxon>
        <taxon>core chlorophytes</taxon>
        <taxon>Chlorophyceae</taxon>
        <taxon>CS clade</taxon>
        <taxon>Chlamydomonadales</taxon>
        <taxon>Dunaliellaceae</taxon>
        <taxon>Dunaliella</taxon>
    </lineage>
</organism>
<comment type="caution">
    <text evidence="2">The sequence shown here is derived from an EMBL/GenBank/DDBJ whole genome shotgun (WGS) entry which is preliminary data.</text>
</comment>
<protein>
    <recommendedName>
        <fullName evidence="4">Encoded protein</fullName>
    </recommendedName>
</protein>
<evidence type="ECO:0000313" key="3">
    <source>
        <dbReference type="Proteomes" id="UP000815325"/>
    </source>
</evidence>
<evidence type="ECO:0000313" key="2">
    <source>
        <dbReference type="EMBL" id="KAF5833164.1"/>
    </source>
</evidence>
<keyword evidence="3" id="KW-1185">Reference proteome</keyword>
<reference evidence="2" key="1">
    <citation type="submission" date="2017-08" db="EMBL/GenBank/DDBJ databases">
        <authorList>
            <person name="Polle J.E."/>
            <person name="Barry K."/>
            <person name="Cushman J."/>
            <person name="Schmutz J."/>
            <person name="Tran D."/>
            <person name="Hathwaick L.T."/>
            <person name="Yim W.C."/>
            <person name="Jenkins J."/>
            <person name="Mckie-Krisberg Z.M."/>
            <person name="Prochnik S."/>
            <person name="Lindquist E."/>
            <person name="Dockter R.B."/>
            <person name="Adam C."/>
            <person name="Molina H."/>
            <person name="Bunkerborg J."/>
            <person name="Jin E."/>
            <person name="Buchheim M."/>
            <person name="Magnuson J."/>
        </authorList>
    </citation>
    <scope>NUCLEOTIDE SEQUENCE</scope>
    <source>
        <strain evidence="2">CCAP 19/18</strain>
    </source>
</reference>
<accession>A0ABQ7GF55</accession>
<sequence>MYNTSYRASFRAFHGEHLQPARSLLPVTVGCGAAGSKPHGEVPNRLILLNRHRPTVALSASSTDQNQGQTPEEAERIARSGWDPDGLFKSAPPLSSGGGDLFAQREARRRQQQQQLQQQAEHQQREQQQQQQQQAEQQQQQVEQQQQQREAIAQQQQQQQQQQQEQVPGNETASLAATPGTPHSPCLQISSEELAAGGIPGTSEVRRSLSHMQMH</sequence>
<feature type="compositionally biased region" description="Polar residues" evidence="1">
    <location>
        <begin position="58"/>
        <end position="70"/>
    </location>
</feature>
<evidence type="ECO:0000256" key="1">
    <source>
        <dbReference type="SAM" id="MobiDB-lite"/>
    </source>
</evidence>
<gene>
    <name evidence="2" type="ORF">DUNSADRAFT_10614</name>
</gene>
<dbReference type="EMBL" id="MU069826">
    <property type="protein sequence ID" value="KAF5833164.1"/>
    <property type="molecule type" value="Genomic_DNA"/>
</dbReference>
<feature type="compositionally biased region" description="Low complexity" evidence="1">
    <location>
        <begin position="112"/>
        <end position="166"/>
    </location>
</feature>